<dbReference type="Gene3D" id="3.40.50.2300">
    <property type="match status" value="1"/>
</dbReference>
<dbReference type="PROSITE" id="PS00622">
    <property type="entry name" value="HTH_LUXR_1"/>
    <property type="match status" value="1"/>
</dbReference>
<dbReference type="PANTHER" id="PTHR43214">
    <property type="entry name" value="TWO-COMPONENT RESPONSE REGULATOR"/>
    <property type="match status" value="1"/>
</dbReference>
<name>A0A480ADL7_9CYAN</name>
<evidence type="ECO:0000256" key="2">
    <source>
        <dbReference type="ARBA" id="ARBA00023125"/>
    </source>
</evidence>
<organism evidence="6 7">
    <name type="scientific">Dolichospermum planctonicum</name>
    <dbReference type="NCBI Taxonomy" id="136072"/>
    <lineage>
        <taxon>Bacteria</taxon>
        <taxon>Bacillati</taxon>
        <taxon>Cyanobacteriota</taxon>
        <taxon>Cyanophyceae</taxon>
        <taxon>Nostocales</taxon>
        <taxon>Aphanizomenonaceae</taxon>
        <taxon>Dolichospermum</taxon>
    </lineage>
</organism>
<dbReference type="CDD" id="cd17535">
    <property type="entry name" value="REC_NarL-like"/>
    <property type="match status" value="1"/>
</dbReference>
<dbReference type="SUPFAM" id="SSF52172">
    <property type="entry name" value="CheY-like"/>
    <property type="match status" value="1"/>
</dbReference>
<evidence type="ECO:0000313" key="6">
    <source>
        <dbReference type="EMBL" id="GCL43220.1"/>
    </source>
</evidence>
<dbReference type="PANTHER" id="PTHR43214:SF43">
    <property type="entry name" value="TWO-COMPONENT RESPONSE REGULATOR"/>
    <property type="match status" value="1"/>
</dbReference>
<sequence>MGVTMNEISILLIEDHDLTRMGLRTELQSHSGFKVIGEAANATVGLKLLETMKPDVAVIDIGLPDMDGIELTRKFRRYQAETGQSQTKVLILTMDNTEDAVLAAFAAGADSYYMKETSINKFTEAVQVTFRGNSWIDPAIANVVLRKVRQGSSADNQSSDKPKTVKIEALETEYEQVLETYPLTQRELEILELIVGGCSNGQIAEKLYITVGTVKTHVRNILNKLCADDRTQAAVRALRSGLVA</sequence>
<feature type="modified residue" description="4-aspartylphosphate" evidence="3">
    <location>
        <position position="60"/>
    </location>
</feature>
<evidence type="ECO:0000313" key="7">
    <source>
        <dbReference type="Proteomes" id="UP000299367"/>
    </source>
</evidence>
<dbReference type="InterPro" id="IPR001789">
    <property type="entry name" value="Sig_transdc_resp-reg_receiver"/>
</dbReference>
<dbReference type="GO" id="GO:0000160">
    <property type="term" value="P:phosphorelay signal transduction system"/>
    <property type="evidence" value="ECO:0007669"/>
    <property type="project" value="InterPro"/>
</dbReference>
<gene>
    <name evidence="6" type="ORF">NIES80_29320</name>
</gene>
<feature type="domain" description="HTH luxR-type" evidence="4">
    <location>
        <begin position="176"/>
        <end position="241"/>
    </location>
</feature>
<dbReference type="Proteomes" id="UP000299367">
    <property type="component" value="Unassembled WGS sequence"/>
</dbReference>
<accession>A0A480ADL7</accession>
<keyword evidence="2" id="KW-0238">DNA-binding</keyword>
<reference evidence="7" key="1">
    <citation type="submission" date="2019-02" db="EMBL/GenBank/DDBJ databases">
        <title>Draft genome sequence of Dolichospermum planctonicum NIES-80.</title>
        <authorList>
            <person name="Yamaguchi H."/>
            <person name="Suzuki S."/>
            <person name="Kawachi M."/>
        </authorList>
    </citation>
    <scope>NUCLEOTIDE SEQUENCE [LARGE SCALE GENOMIC DNA]</scope>
    <source>
        <strain evidence="7">NIES-80</strain>
    </source>
</reference>
<keyword evidence="1 3" id="KW-0597">Phosphoprotein</keyword>
<protein>
    <submittedName>
        <fullName evidence="6">Two component LuxR family transcriptional regulator</fullName>
    </submittedName>
</protein>
<dbReference type="AlphaFoldDB" id="A0A480ADL7"/>
<evidence type="ECO:0000259" key="5">
    <source>
        <dbReference type="PROSITE" id="PS50110"/>
    </source>
</evidence>
<dbReference type="InterPro" id="IPR058245">
    <property type="entry name" value="NreC/VraR/RcsB-like_REC"/>
</dbReference>
<evidence type="ECO:0000256" key="1">
    <source>
        <dbReference type="ARBA" id="ARBA00022553"/>
    </source>
</evidence>
<dbReference type="Pfam" id="PF00072">
    <property type="entry name" value="Response_reg"/>
    <property type="match status" value="1"/>
</dbReference>
<dbReference type="PROSITE" id="PS50043">
    <property type="entry name" value="HTH_LUXR_2"/>
    <property type="match status" value="1"/>
</dbReference>
<dbReference type="InterPro" id="IPR039420">
    <property type="entry name" value="WalR-like"/>
</dbReference>
<dbReference type="PROSITE" id="PS50110">
    <property type="entry name" value="RESPONSE_REGULATORY"/>
    <property type="match status" value="1"/>
</dbReference>
<dbReference type="CDD" id="cd06170">
    <property type="entry name" value="LuxR_C_like"/>
    <property type="match status" value="1"/>
</dbReference>
<evidence type="ECO:0000259" key="4">
    <source>
        <dbReference type="PROSITE" id="PS50043"/>
    </source>
</evidence>
<feature type="domain" description="Response regulatory" evidence="5">
    <location>
        <begin position="9"/>
        <end position="130"/>
    </location>
</feature>
<proteinExistence type="predicted"/>
<comment type="caution">
    <text evidence="6">The sequence shown here is derived from an EMBL/GenBank/DDBJ whole genome shotgun (WGS) entry which is preliminary data.</text>
</comment>
<dbReference type="PRINTS" id="PR00038">
    <property type="entry name" value="HTHLUXR"/>
</dbReference>
<dbReference type="InterPro" id="IPR011006">
    <property type="entry name" value="CheY-like_superfamily"/>
</dbReference>
<dbReference type="SUPFAM" id="SSF46894">
    <property type="entry name" value="C-terminal effector domain of the bipartite response regulators"/>
    <property type="match status" value="1"/>
</dbReference>
<evidence type="ECO:0000256" key="3">
    <source>
        <dbReference type="PROSITE-ProRule" id="PRU00169"/>
    </source>
</evidence>
<dbReference type="InterPro" id="IPR016032">
    <property type="entry name" value="Sig_transdc_resp-reg_C-effctor"/>
</dbReference>
<dbReference type="Pfam" id="PF00196">
    <property type="entry name" value="GerE"/>
    <property type="match status" value="1"/>
</dbReference>
<dbReference type="EMBL" id="BJCF01000035">
    <property type="protein sequence ID" value="GCL43220.1"/>
    <property type="molecule type" value="Genomic_DNA"/>
</dbReference>
<dbReference type="SMART" id="SM00421">
    <property type="entry name" value="HTH_LUXR"/>
    <property type="match status" value="1"/>
</dbReference>
<dbReference type="InterPro" id="IPR000792">
    <property type="entry name" value="Tscrpt_reg_LuxR_C"/>
</dbReference>
<dbReference type="SMART" id="SM00448">
    <property type="entry name" value="REC"/>
    <property type="match status" value="1"/>
</dbReference>
<dbReference type="GO" id="GO:0003677">
    <property type="term" value="F:DNA binding"/>
    <property type="evidence" value="ECO:0007669"/>
    <property type="project" value="UniProtKB-KW"/>
</dbReference>
<dbReference type="GO" id="GO:0006355">
    <property type="term" value="P:regulation of DNA-templated transcription"/>
    <property type="evidence" value="ECO:0007669"/>
    <property type="project" value="InterPro"/>
</dbReference>